<proteinExistence type="inferred from homology"/>
<evidence type="ECO:0000313" key="9">
    <source>
        <dbReference type="Proteomes" id="UP000662939"/>
    </source>
</evidence>
<dbReference type="PANTHER" id="PTHR21060:SF15">
    <property type="entry name" value="ACETATE KINASE-RELATED"/>
    <property type="match status" value="1"/>
</dbReference>
<dbReference type="GO" id="GO:0005737">
    <property type="term" value="C:cytoplasm"/>
    <property type="evidence" value="ECO:0007669"/>
    <property type="project" value="UniProtKB-SubCell"/>
</dbReference>
<evidence type="ECO:0000313" key="8">
    <source>
        <dbReference type="EMBL" id="QSB04066.1"/>
    </source>
</evidence>
<dbReference type="KEGG" id="nav:JQS30_09565"/>
<feature type="binding site" evidence="6">
    <location>
        <position position="97"/>
    </location>
    <ligand>
        <name>substrate</name>
    </ligand>
</feature>
<comment type="catalytic activity">
    <reaction evidence="6">
        <text>acetate + ATP = acetyl phosphate + ADP</text>
        <dbReference type="Rhea" id="RHEA:11352"/>
        <dbReference type="ChEBI" id="CHEBI:22191"/>
        <dbReference type="ChEBI" id="CHEBI:30089"/>
        <dbReference type="ChEBI" id="CHEBI:30616"/>
        <dbReference type="ChEBI" id="CHEBI:456216"/>
        <dbReference type="EC" id="2.7.2.1"/>
    </reaction>
</comment>
<dbReference type="PIRSF" id="PIRSF000722">
    <property type="entry name" value="Acetate_prop_kin"/>
    <property type="match status" value="1"/>
</dbReference>
<comment type="pathway">
    <text evidence="6">Metabolic intermediate biosynthesis; acetyl-CoA biosynthesis; acetyl-CoA from acetate: step 1/2.</text>
</comment>
<evidence type="ECO:0000256" key="7">
    <source>
        <dbReference type="RuleBase" id="RU003835"/>
    </source>
</evidence>
<dbReference type="SUPFAM" id="SSF53067">
    <property type="entry name" value="Actin-like ATPase domain"/>
    <property type="match status" value="2"/>
</dbReference>
<keyword evidence="6" id="KW-0460">Magnesium</keyword>
<feature type="binding site" evidence="6">
    <location>
        <begin position="214"/>
        <end position="218"/>
    </location>
    <ligand>
        <name>ATP</name>
        <dbReference type="ChEBI" id="CHEBI:30616"/>
    </ligand>
</feature>
<dbReference type="Gene3D" id="3.30.420.40">
    <property type="match status" value="2"/>
</dbReference>
<evidence type="ECO:0000256" key="1">
    <source>
        <dbReference type="ARBA" id="ARBA00008748"/>
    </source>
</evidence>
<feature type="binding site" evidence="6">
    <location>
        <begin position="336"/>
        <end position="340"/>
    </location>
    <ligand>
        <name>ATP</name>
        <dbReference type="ChEBI" id="CHEBI:30616"/>
    </ligand>
</feature>
<dbReference type="Proteomes" id="UP000662939">
    <property type="component" value="Chromosome"/>
</dbReference>
<keyword evidence="3 6" id="KW-0547">Nucleotide-binding</keyword>
<dbReference type="PROSITE" id="PS01076">
    <property type="entry name" value="ACETATE_KINASE_2"/>
    <property type="match status" value="1"/>
</dbReference>
<comment type="subcellular location">
    <subcellularLocation>
        <location evidence="6">Cytoplasm</location>
    </subcellularLocation>
</comment>
<keyword evidence="4 6" id="KW-0418">Kinase</keyword>
<dbReference type="GO" id="GO:0005524">
    <property type="term" value="F:ATP binding"/>
    <property type="evidence" value="ECO:0007669"/>
    <property type="project" value="UniProtKB-KW"/>
</dbReference>
<dbReference type="HAMAP" id="MF_00020">
    <property type="entry name" value="Acetate_kinase"/>
    <property type="match status" value="1"/>
</dbReference>
<evidence type="ECO:0000256" key="6">
    <source>
        <dbReference type="HAMAP-Rule" id="MF_00020"/>
    </source>
</evidence>
<evidence type="ECO:0000256" key="4">
    <source>
        <dbReference type="ARBA" id="ARBA00022777"/>
    </source>
</evidence>
<feature type="binding site" evidence="6">
    <location>
        <position position="15"/>
    </location>
    <ligand>
        <name>Mg(2+)</name>
        <dbReference type="ChEBI" id="CHEBI:18420"/>
    </ligand>
</feature>
<dbReference type="PROSITE" id="PS01075">
    <property type="entry name" value="ACETATE_KINASE_1"/>
    <property type="match status" value="1"/>
</dbReference>
<feature type="binding site" evidence="6">
    <location>
        <position position="22"/>
    </location>
    <ligand>
        <name>ATP</name>
        <dbReference type="ChEBI" id="CHEBI:30616"/>
    </ligand>
</feature>
<comment type="subunit">
    <text evidence="6">Homodimer.</text>
</comment>
<organism evidence="8 9">
    <name type="scientific">Natronoglycomyces albus</name>
    <dbReference type="NCBI Taxonomy" id="2811108"/>
    <lineage>
        <taxon>Bacteria</taxon>
        <taxon>Bacillati</taxon>
        <taxon>Actinomycetota</taxon>
        <taxon>Actinomycetes</taxon>
        <taxon>Glycomycetales</taxon>
        <taxon>Glycomycetaceae</taxon>
        <taxon>Natronoglycomyces</taxon>
    </lineage>
</organism>
<keyword evidence="9" id="KW-1185">Reference proteome</keyword>
<dbReference type="InterPro" id="IPR023865">
    <property type="entry name" value="Aliphatic_acid_kinase_CS"/>
</dbReference>
<protein>
    <recommendedName>
        <fullName evidence="6">Acetate kinase</fullName>
        <ecNumber evidence="6">2.7.2.1</ecNumber>
    </recommendedName>
    <alternativeName>
        <fullName evidence="6">Acetokinase</fullName>
    </alternativeName>
</protein>
<sequence>MTTANHTNQHVLVINCGSSSLKYQLLNADHTTEALASGLIERIGQAQSTLTHRHGSHKRRIEQAIPDHAAALDAMQAAFVETATPLSETNLVAVAHRVVHGGEKFVAPVLVTDEVEKTIASLIPLAPLHNPANLQGIRTARNIFDNLPQVAVFDTAFHSTMPEHARTYAVPRQWREQYGVRRYGFHGTSHSYVSREAARILGRDVADCNVIVAHLGNGASISAVQGGRCIDTSMGMTPLEGLIMGTRCGDIDPALIFYLHRQTGASFEELDQTLNQKSGMAALAGESDMRAVEAAADHGDADSQMALEAYAYRIRKYIGAYTAALGRVDAVVFTAGIGENSPGVRARVLDGLSGLGIEIDQEANHTPGTTVISTAVSSTKVLVIATNEESEIAQQAVALVRHMPDAD</sequence>
<dbReference type="GO" id="GO:0006085">
    <property type="term" value="P:acetyl-CoA biosynthetic process"/>
    <property type="evidence" value="ECO:0007669"/>
    <property type="project" value="UniProtKB-UniRule"/>
</dbReference>
<keyword evidence="6" id="KW-0479">Metal-binding</keyword>
<dbReference type="CDD" id="cd24010">
    <property type="entry name" value="ASKHA_NBD_AcK_PK"/>
    <property type="match status" value="1"/>
</dbReference>
<feature type="binding site" evidence="6">
    <location>
        <begin position="288"/>
        <end position="290"/>
    </location>
    <ligand>
        <name>ATP</name>
        <dbReference type="ChEBI" id="CHEBI:30616"/>
    </ligand>
</feature>
<accession>A0A895XNJ4</accession>
<reference evidence="8" key="1">
    <citation type="submission" date="2021-02" db="EMBL/GenBank/DDBJ databases">
        <title>Natronoglycomyces albus gen. nov., sp. nov, a haloalkaliphilic actinobacterium from a soda solonchak soil.</title>
        <authorList>
            <person name="Sorokin D.Y."/>
            <person name="Khijniak T.V."/>
            <person name="Zakharycheva A.P."/>
            <person name="Boueva O.V."/>
            <person name="Ariskina E.V."/>
            <person name="Hahnke R.L."/>
            <person name="Bunk B."/>
            <person name="Sproer C."/>
            <person name="Schumann P."/>
            <person name="Evtushenko L.I."/>
            <person name="Kublanov I.V."/>
        </authorList>
    </citation>
    <scope>NUCLEOTIDE SEQUENCE</scope>
    <source>
        <strain evidence="8">DSM 106290</strain>
    </source>
</reference>
<dbReference type="InterPro" id="IPR000890">
    <property type="entry name" value="Aliphatic_acid_kin_short-chain"/>
</dbReference>
<dbReference type="GO" id="GO:0000287">
    <property type="term" value="F:magnesium ion binding"/>
    <property type="evidence" value="ECO:0007669"/>
    <property type="project" value="UniProtKB-UniRule"/>
</dbReference>
<dbReference type="PRINTS" id="PR00471">
    <property type="entry name" value="ACETATEKNASE"/>
</dbReference>
<dbReference type="InterPro" id="IPR043129">
    <property type="entry name" value="ATPase_NBD"/>
</dbReference>
<comment type="function">
    <text evidence="6">Catalyzes the formation of acetyl phosphate from acetate and ATP. Can also catalyze the reverse reaction.</text>
</comment>
<gene>
    <name evidence="6" type="primary">ackA</name>
    <name evidence="8" type="ORF">JQS30_09565</name>
</gene>
<feature type="site" description="Transition state stabilizer" evidence="6">
    <location>
        <position position="186"/>
    </location>
</feature>
<evidence type="ECO:0000256" key="5">
    <source>
        <dbReference type="ARBA" id="ARBA00022840"/>
    </source>
</evidence>
<dbReference type="GO" id="GO:0008776">
    <property type="term" value="F:acetate kinase activity"/>
    <property type="evidence" value="ECO:0007669"/>
    <property type="project" value="UniProtKB-UniRule"/>
</dbReference>
<dbReference type="NCBIfam" id="TIGR00016">
    <property type="entry name" value="ackA"/>
    <property type="match status" value="1"/>
</dbReference>
<dbReference type="GO" id="GO:0006083">
    <property type="term" value="P:acetate metabolic process"/>
    <property type="evidence" value="ECO:0007669"/>
    <property type="project" value="TreeGrafter"/>
</dbReference>
<dbReference type="AlphaFoldDB" id="A0A895XNJ4"/>
<dbReference type="InterPro" id="IPR004372">
    <property type="entry name" value="Ac/propionate_kinase"/>
</dbReference>
<comment type="cofactor">
    <cofactor evidence="6">
        <name>Mg(2+)</name>
        <dbReference type="ChEBI" id="CHEBI:18420"/>
    </cofactor>
    <cofactor evidence="6">
        <name>Mn(2+)</name>
        <dbReference type="ChEBI" id="CHEBI:29035"/>
    </cofactor>
    <text evidence="6">Mg(2+). Can also accept Mn(2+).</text>
</comment>
<keyword evidence="5 6" id="KW-0067">ATP-binding</keyword>
<dbReference type="Pfam" id="PF00871">
    <property type="entry name" value="Acetate_kinase"/>
    <property type="match status" value="1"/>
</dbReference>
<feature type="binding site" evidence="6">
    <location>
        <position position="388"/>
    </location>
    <ligand>
        <name>Mg(2+)</name>
        <dbReference type="ChEBI" id="CHEBI:18420"/>
    </ligand>
</feature>
<feature type="active site" description="Proton donor/acceptor" evidence="6">
    <location>
        <position position="154"/>
    </location>
</feature>
<dbReference type="EC" id="2.7.2.1" evidence="6"/>
<dbReference type="RefSeq" id="WP_213170065.1">
    <property type="nucleotide sequence ID" value="NZ_CP070496.1"/>
</dbReference>
<dbReference type="PANTHER" id="PTHR21060">
    <property type="entry name" value="ACETATE KINASE"/>
    <property type="match status" value="1"/>
</dbReference>
<keyword evidence="2 6" id="KW-0808">Transferase</keyword>
<feature type="site" description="Transition state stabilizer" evidence="6">
    <location>
        <position position="247"/>
    </location>
</feature>
<comment type="similarity">
    <text evidence="1 6 7">Belongs to the acetokinase family.</text>
</comment>
<name>A0A895XNJ4_9ACTN</name>
<dbReference type="EMBL" id="CP070496">
    <property type="protein sequence ID" value="QSB04066.1"/>
    <property type="molecule type" value="Genomic_DNA"/>
</dbReference>
<evidence type="ECO:0000256" key="3">
    <source>
        <dbReference type="ARBA" id="ARBA00022741"/>
    </source>
</evidence>
<evidence type="ECO:0000256" key="2">
    <source>
        <dbReference type="ARBA" id="ARBA00022679"/>
    </source>
</evidence>
<keyword evidence="6" id="KW-0963">Cytoplasm</keyword>
<dbReference type="UniPathway" id="UPA00340">
    <property type="reaction ID" value="UER00458"/>
</dbReference>